<organism evidence="4 5">
    <name type="scientific">Gekko japonicus</name>
    <name type="common">Schlegel's Japanese gecko</name>
    <dbReference type="NCBI Taxonomy" id="146911"/>
    <lineage>
        <taxon>Eukaryota</taxon>
        <taxon>Metazoa</taxon>
        <taxon>Chordata</taxon>
        <taxon>Craniata</taxon>
        <taxon>Vertebrata</taxon>
        <taxon>Euteleostomi</taxon>
        <taxon>Lepidosauria</taxon>
        <taxon>Squamata</taxon>
        <taxon>Bifurcata</taxon>
        <taxon>Gekkota</taxon>
        <taxon>Gekkonidae</taxon>
        <taxon>Gekkoninae</taxon>
        <taxon>Gekko</taxon>
    </lineage>
</organism>
<accession>A0ABM1JJU3</accession>
<dbReference type="InterPro" id="IPR042123">
    <property type="entry name" value="Zip3/RNF212-like"/>
</dbReference>
<dbReference type="PANTHER" id="PTHR22663:SF29">
    <property type="entry name" value="RING FINGER PROTEIN 212B"/>
    <property type="match status" value="1"/>
</dbReference>
<dbReference type="RefSeq" id="XP_015261730.1">
    <property type="nucleotide sequence ID" value="XM_015406244.1"/>
</dbReference>
<sequence>MAYKCPSCGTSCKYLLLNDKMKPEEKKFFKSPVEIALKYIAHISQVWTFQKGQMDLLVSFYKNNASKTEGALQQAHEKLTAQEKELEAIRKENKELKRMYLNFMKASPRHHQGSRNSTPRPVAITAPSQTVTPRLGFQHSSEVVSRSSSTDSLPLRVTHPSAFQHATGAIQITPSMMTPADSGIATPSPASTQSLFYRASSSSTHTPSLNVFNLQPSMMRQSQNASYSGHQQETPAVSLNIFTDHTERAHMPEYHSTERPQPMQLRFTPHSTPHYQSR</sequence>
<evidence type="ECO:0000256" key="3">
    <source>
        <dbReference type="SAM" id="MobiDB-lite"/>
    </source>
</evidence>
<feature type="compositionally biased region" description="Polar residues" evidence="3">
    <location>
        <begin position="269"/>
        <end position="278"/>
    </location>
</feature>
<name>A0ABM1JJU3_GEKJA</name>
<evidence type="ECO:0000313" key="5">
    <source>
        <dbReference type="RefSeq" id="XP_015261730.1"/>
    </source>
</evidence>
<gene>
    <name evidence="5" type="primary">RNF212B</name>
</gene>
<dbReference type="GeneID" id="107106141"/>
<dbReference type="PANTHER" id="PTHR22663">
    <property type="entry name" value="RING FINGER PROTEIN NARYA-RELATED"/>
    <property type="match status" value="1"/>
</dbReference>
<evidence type="ECO:0000313" key="4">
    <source>
        <dbReference type="Proteomes" id="UP000694871"/>
    </source>
</evidence>
<keyword evidence="1" id="KW-0469">Meiosis</keyword>
<keyword evidence="2" id="KW-0175">Coiled coil</keyword>
<protein>
    <submittedName>
        <fullName evidence="5">RING finger protein 212B</fullName>
    </submittedName>
</protein>
<evidence type="ECO:0000256" key="1">
    <source>
        <dbReference type="ARBA" id="ARBA00023254"/>
    </source>
</evidence>
<proteinExistence type="predicted"/>
<reference evidence="5" key="1">
    <citation type="submission" date="2025-08" db="UniProtKB">
        <authorList>
            <consortium name="RefSeq"/>
        </authorList>
    </citation>
    <scope>IDENTIFICATION</scope>
</reference>
<keyword evidence="4" id="KW-1185">Reference proteome</keyword>
<dbReference type="Proteomes" id="UP000694871">
    <property type="component" value="Unplaced"/>
</dbReference>
<feature type="region of interest" description="Disordered" evidence="3">
    <location>
        <begin position="254"/>
        <end position="278"/>
    </location>
</feature>
<feature type="coiled-coil region" evidence="2">
    <location>
        <begin position="65"/>
        <end position="106"/>
    </location>
</feature>
<evidence type="ECO:0000256" key="2">
    <source>
        <dbReference type="SAM" id="Coils"/>
    </source>
</evidence>